<dbReference type="PANTHER" id="PTHR34983:SF2">
    <property type="entry name" value="ENDO-BETA-1,4-GALACTANASE"/>
    <property type="match status" value="1"/>
</dbReference>
<reference evidence="5 6" key="1">
    <citation type="submission" date="2016-10" db="EMBL/GenBank/DDBJ databases">
        <authorList>
            <person name="Varghese N."/>
            <person name="Submissions S."/>
        </authorList>
    </citation>
    <scope>NUCLEOTIDE SEQUENCE [LARGE SCALE GENOMIC DNA]</scope>
    <source>
        <strain evidence="5 6">CGMCC 1.3889</strain>
    </source>
</reference>
<keyword evidence="6" id="KW-1185">Reference proteome</keyword>
<feature type="signal peptide" evidence="4">
    <location>
        <begin position="1"/>
        <end position="33"/>
    </location>
</feature>
<gene>
    <name evidence="5" type="ORF">SAMN04487973_1201</name>
</gene>
<dbReference type="SUPFAM" id="SSF51445">
    <property type="entry name" value="(Trans)glycosidases"/>
    <property type="match status" value="1"/>
</dbReference>
<accession>A0A1H9SFS4</accession>
<evidence type="ECO:0000256" key="1">
    <source>
        <dbReference type="ARBA" id="ARBA00010687"/>
    </source>
</evidence>
<dbReference type="EC" id="3.2.1.89" evidence="4"/>
<comment type="caution">
    <text evidence="5">The sequence shown here is derived from an EMBL/GenBank/DDBJ whole genome shotgun (WGS) entry which is preliminary data.</text>
</comment>
<evidence type="ECO:0000256" key="4">
    <source>
        <dbReference type="RuleBase" id="RU361192"/>
    </source>
</evidence>
<dbReference type="PANTHER" id="PTHR34983">
    <property type="entry name" value="ARABINOGALACTAN ENDO-BETA-1,4-GALACTANASE A"/>
    <property type="match status" value="1"/>
</dbReference>
<evidence type="ECO:0000313" key="5">
    <source>
        <dbReference type="EMBL" id="SER83824.1"/>
    </source>
</evidence>
<comment type="similarity">
    <text evidence="1 4">Belongs to the glycosyl hydrolase 53 family.</text>
</comment>
<evidence type="ECO:0000256" key="3">
    <source>
        <dbReference type="ARBA" id="ARBA00023295"/>
    </source>
</evidence>
<keyword evidence="3 4" id="KW-0326">Glycosidase</keyword>
<dbReference type="GO" id="GO:0016787">
    <property type="term" value="F:hydrolase activity"/>
    <property type="evidence" value="ECO:0007669"/>
    <property type="project" value="UniProtKB-KW"/>
</dbReference>
<dbReference type="EMBL" id="FOGK01000020">
    <property type="protein sequence ID" value="SER83824.1"/>
    <property type="molecule type" value="Genomic_DNA"/>
</dbReference>
<dbReference type="RefSeq" id="WP_057807390.1">
    <property type="nucleotide sequence ID" value="NZ_BJYP01000037.1"/>
</dbReference>
<comment type="catalytic activity">
    <reaction evidence="4">
        <text>The enzyme specifically hydrolyzes (1-&gt;4)-beta-D-galactosidic linkages in type I arabinogalactans.</text>
        <dbReference type="EC" id="3.2.1.89"/>
    </reaction>
</comment>
<dbReference type="GeneID" id="76044182"/>
<dbReference type="InterPro" id="IPR011683">
    <property type="entry name" value="Glyco_hydro_53"/>
</dbReference>
<evidence type="ECO:0000313" key="6">
    <source>
        <dbReference type="Proteomes" id="UP000182818"/>
    </source>
</evidence>
<proteinExistence type="inferred from homology"/>
<name>A0A1H9SFS4_9LACO</name>
<keyword evidence="2 4" id="KW-0378">Hydrolase</keyword>
<organism evidence="5 6">
    <name type="scientific">Pediococcus ethanolidurans</name>
    <dbReference type="NCBI Taxonomy" id="319653"/>
    <lineage>
        <taxon>Bacteria</taxon>
        <taxon>Bacillati</taxon>
        <taxon>Bacillota</taxon>
        <taxon>Bacilli</taxon>
        <taxon>Lactobacillales</taxon>
        <taxon>Lactobacillaceae</taxon>
        <taxon>Pediococcus</taxon>
    </lineage>
</organism>
<feature type="chain" id="PRO_5044953540" description="Arabinogalactan endo-beta-1,4-galactanase" evidence="4">
    <location>
        <begin position="34"/>
        <end position="609"/>
    </location>
</feature>
<keyword evidence="4" id="KW-0732">Signal</keyword>
<evidence type="ECO:0000256" key="2">
    <source>
        <dbReference type="ARBA" id="ARBA00022801"/>
    </source>
</evidence>
<dbReference type="InterPro" id="IPR017853">
    <property type="entry name" value="GH"/>
</dbReference>
<dbReference type="Pfam" id="PF07745">
    <property type="entry name" value="Glyco_hydro_53"/>
    <property type="match status" value="1"/>
</dbReference>
<dbReference type="Proteomes" id="UP000182818">
    <property type="component" value="Unassembled WGS sequence"/>
</dbReference>
<protein>
    <recommendedName>
        <fullName evidence="4">Arabinogalactan endo-beta-1,4-galactanase</fullName>
        <ecNumber evidence="4">3.2.1.89</ecNumber>
    </recommendedName>
</protein>
<dbReference type="Gene3D" id="3.20.20.80">
    <property type="entry name" value="Glycosidases"/>
    <property type="match status" value="1"/>
</dbReference>
<sequence length="609" mass="68791">MRKWRRLFAQALMVGAGILVALSGATTSVFANADGTTNVKNDKVTVKPVHGVTTNSIRGVDISSLQAELNAGVQFYDYDGKKQDILQTLEDSGVNYVRLRIWNDPFDSEGHTYGGGDATLTNEVKTAKDATAHHMKVLIDLQYSDFWADPAKQALPKAWKNYTFDQKKQAVYDYTKKVMTTMKNAGVDIGMVQVGNETTKGMMQESDPDKYMQFISEGVNAVHKYAPGALAAVHYESPTASSFAKIAAELKTNKVNYDVMGATYYPHWNGPDSNLIGAENVITKTYKKKFAVMEMSYPYTTDDMDGQPNIVGDISNPPYKISVQGQADAISDVWKTVMQNGNGKGLGAFYWEPAWIPVKAGWNNYQFNRDASIKYGTGWATQYAAKYYDDAGLTDAGANADQYWGASSYDNQALFDPNGYPLQSLLTFKKMITYNYVSKNAKKPVDRYKVSKRTAYAYSFKGSNDSFTFKKAFPLSTLKSFYKIDKAEYIVKTNGKTYLYYHITSGKKSGWIWHSYLKKCPNKVTKTTKVSYKHRYMVKNKKGNVYGFQGGSKDFQFVTLHYLKNYPRTHFTVTRKTYVKKYNGKTYKYYYVHSTNGKVHGYVWHGYLK</sequence>